<evidence type="ECO:0000313" key="3">
    <source>
        <dbReference type="Proteomes" id="UP000324222"/>
    </source>
</evidence>
<reference evidence="2 3" key="1">
    <citation type="submission" date="2019-05" db="EMBL/GenBank/DDBJ databases">
        <title>Another draft genome of Portunus trituberculatus and its Hox gene families provides insights of decapod evolution.</title>
        <authorList>
            <person name="Jeong J.-H."/>
            <person name="Song I."/>
            <person name="Kim S."/>
            <person name="Choi T."/>
            <person name="Kim D."/>
            <person name="Ryu S."/>
            <person name="Kim W."/>
        </authorList>
    </citation>
    <scope>NUCLEOTIDE SEQUENCE [LARGE SCALE GENOMIC DNA]</scope>
    <source>
        <tissue evidence="2">Muscle</tissue>
    </source>
</reference>
<comment type="caution">
    <text evidence="2">The sequence shown here is derived from an EMBL/GenBank/DDBJ whole genome shotgun (WGS) entry which is preliminary data.</text>
</comment>
<sequence length="91" mass="9838">MSPCLPQTYATSPTQARLLTAPREERPAAPWDLIHQLDLHPAPPATLHPIHPSGPTPISQAKPSKTPPYPFYSTRLTSPHPAPGHNVSEAP</sequence>
<dbReference type="Proteomes" id="UP000324222">
    <property type="component" value="Unassembled WGS sequence"/>
</dbReference>
<dbReference type="AlphaFoldDB" id="A0A5B7IXA5"/>
<proteinExistence type="predicted"/>
<accession>A0A5B7IXA5</accession>
<organism evidence="2 3">
    <name type="scientific">Portunus trituberculatus</name>
    <name type="common">Swimming crab</name>
    <name type="synonym">Neptunus trituberculatus</name>
    <dbReference type="NCBI Taxonomy" id="210409"/>
    <lineage>
        <taxon>Eukaryota</taxon>
        <taxon>Metazoa</taxon>
        <taxon>Ecdysozoa</taxon>
        <taxon>Arthropoda</taxon>
        <taxon>Crustacea</taxon>
        <taxon>Multicrustacea</taxon>
        <taxon>Malacostraca</taxon>
        <taxon>Eumalacostraca</taxon>
        <taxon>Eucarida</taxon>
        <taxon>Decapoda</taxon>
        <taxon>Pleocyemata</taxon>
        <taxon>Brachyura</taxon>
        <taxon>Eubrachyura</taxon>
        <taxon>Portunoidea</taxon>
        <taxon>Portunidae</taxon>
        <taxon>Portuninae</taxon>
        <taxon>Portunus</taxon>
    </lineage>
</organism>
<evidence type="ECO:0000256" key="1">
    <source>
        <dbReference type="SAM" id="MobiDB-lite"/>
    </source>
</evidence>
<dbReference type="EMBL" id="VSRR010073590">
    <property type="protein sequence ID" value="MPC87135.1"/>
    <property type="molecule type" value="Genomic_DNA"/>
</dbReference>
<feature type="region of interest" description="Disordered" evidence="1">
    <location>
        <begin position="40"/>
        <end position="91"/>
    </location>
</feature>
<gene>
    <name evidence="2" type="ORF">E2C01_081988</name>
</gene>
<keyword evidence="3" id="KW-1185">Reference proteome</keyword>
<name>A0A5B7IXA5_PORTR</name>
<protein>
    <submittedName>
        <fullName evidence="2">Uncharacterized protein</fullName>
    </submittedName>
</protein>
<evidence type="ECO:0000313" key="2">
    <source>
        <dbReference type="EMBL" id="MPC87135.1"/>
    </source>
</evidence>